<dbReference type="InterPro" id="IPR011429">
    <property type="entry name" value="Cyt_c_Planctomycete-type"/>
</dbReference>
<evidence type="ECO:0000313" key="7">
    <source>
        <dbReference type="Proteomes" id="UP001165367"/>
    </source>
</evidence>
<protein>
    <recommendedName>
        <fullName evidence="5">Cytochrome c domain-containing protein</fullName>
    </recommendedName>
</protein>
<gene>
    <name evidence="6" type="ORF">LZZ85_21805</name>
</gene>
<keyword evidence="4" id="KW-0472">Membrane</keyword>
<dbReference type="EMBL" id="JAKLTR010000016">
    <property type="protein sequence ID" value="MCG2616948.1"/>
    <property type="molecule type" value="Genomic_DNA"/>
</dbReference>
<dbReference type="InterPro" id="IPR009056">
    <property type="entry name" value="Cyt_c-like_dom"/>
</dbReference>
<dbReference type="Gene3D" id="3.80.10.10">
    <property type="entry name" value="Ribonuclease Inhibitor"/>
    <property type="match status" value="1"/>
</dbReference>
<keyword evidence="2 3" id="KW-0408">Iron</keyword>
<keyword evidence="1 3" id="KW-0479">Metal-binding</keyword>
<dbReference type="InterPro" id="IPR032675">
    <property type="entry name" value="LRR_dom_sf"/>
</dbReference>
<proteinExistence type="predicted"/>
<evidence type="ECO:0000259" key="5">
    <source>
        <dbReference type="PROSITE" id="PS51007"/>
    </source>
</evidence>
<feature type="transmembrane region" description="Helical" evidence="4">
    <location>
        <begin position="117"/>
        <end position="137"/>
    </location>
</feature>
<feature type="domain" description="Cytochrome c" evidence="5">
    <location>
        <begin position="181"/>
        <end position="273"/>
    </location>
</feature>
<evidence type="ECO:0000256" key="4">
    <source>
        <dbReference type="SAM" id="Phobius"/>
    </source>
</evidence>
<evidence type="ECO:0000256" key="2">
    <source>
        <dbReference type="ARBA" id="ARBA00023004"/>
    </source>
</evidence>
<keyword evidence="7" id="KW-1185">Reference proteome</keyword>
<evidence type="ECO:0000256" key="3">
    <source>
        <dbReference type="PROSITE-ProRule" id="PRU00433"/>
    </source>
</evidence>
<dbReference type="PROSITE" id="PS51007">
    <property type="entry name" value="CYTC"/>
    <property type="match status" value="1"/>
</dbReference>
<dbReference type="RefSeq" id="WP_237875485.1">
    <property type="nucleotide sequence ID" value="NZ_JAKLTR010000016.1"/>
</dbReference>
<accession>A0ABS9KXD5</accession>
<dbReference type="Proteomes" id="UP001165367">
    <property type="component" value="Unassembled WGS sequence"/>
</dbReference>
<dbReference type="Pfam" id="PF07635">
    <property type="entry name" value="PSCyt1"/>
    <property type="match status" value="1"/>
</dbReference>
<dbReference type="Pfam" id="PF09990">
    <property type="entry name" value="DUF2231"/>
    <property type="match status" value="1"/>
</dbReference>
<keyword evidence="4" id="KW-0812">Transmembrane</keyword>
<dbReference type="PANTHER" id="PTHR35889:SF3">
    <property type="entry name" value="F-BOX DOMAIN-CONTAINING PROTEIN"/>
    <property type="match status" value="1"/>
</dbReference>
<dbReference type="SUPFAM" id="SSF52047">
    <property type="entry name" value="RNI-like"/>
    <property type="match status" value="1"/>
</dbReference>
<sequence>MPLLNIVQDWMNYLGHFHPVVVHLPIGILFVAFILEIVAWKQKQPGLLKHAIEICLIAGFFGAVISCLFGWFLSKEGGYEEKTLQLHQWMGIGVALLSGISWLVKKRYGLLNKATKPYRILLGSIFILLILTGHLGGNMTHGEDYLTAGMPQPFAGWLGIEEKKDSSVAPKPITDVNEAVLYTDIIQPIFSAKCYDCHSSKKVKGSLRMDEEKLLFKGGKHGAVIQPGNADASELMKRLLLPMEDDKRMPPKDQPQLTKEEIELIGWWIRTGADTKKKVKELAADEKIKPVLASFGSGGADTASQEVLSKVFELNPSEPGKDAVEKLRALGMIVSPVAKEKHLLEVSAINVPAFDNAKAALLAELAENIVWLRLDNTAVTDEAMGQVGKLKNLVRLNISGTVVSSAGMASLQALKNLEYINIVNTEVDDRGLLVLASLPALKNVYCWNTAVSAVGVENLKKKNPVIRVDAGDK</sequence>
<dbReference type="InterPro" id="IPR019251">
    <property type="entry name" value="DUF2231_TM"/>
</dbReference>
<feature type="transmembrane region" description="Helical" evidence="4">
    <location>
        <begin position="86"/>
        <end position="105"/>
    </location>
</feature>
<dbReference type="PANTHER" id="PTHR35889">
    <property type="entry name" value="CYCLOINULO-OLIGOSACCHARIDE FRUCTANOTRANSFERASE-RELATED"/>
    <property type="match status" value="1"/>
</dbReference>
<comment type="caution">
    <text evidence="6">The sequence shown here is derived from an EMBL/GenBank/DDBJ whole genome shotgun (WGS) entry which is preliminary data.</text>
</comment>
<keyword evidence="4" id="KW-1133">Transmembrane helix</keyword>
<evidence type="ECO:0000313" key="6">
    <source>
        <dbReference type="EMBL" id="MCG2616948.1"/>
    </source>
</evidence>
<feature type="transmembrane region" description="Helical" evidence="4">
    <location>
        <begin position="20"/>
        <end position="39"/>
    </location>
</feature>
<feature type="transmembrane region" description="Helical" evidence="4">
    <location>
        <begin position="51"/>
        <end position="74"/>
    </location>
</feature>
<keyword evidence="3" id="KW-0349">Heme</keyword>
<reference evidence="6" key="1">
    <citation type="submission" date="2022-01" db="EMBL/GenBank/DDBJ databases">
        <authorList>
            <person name="Jo J.-H."/>
            <person name="Im W.-T."/>
        </authorList>
    </citation>
    <scope>NUCLEOTIDE SEQUENCE</scope>
    <source>
        <strain evidence="6">NA20</strain>
    </source>
</reference>
<evidence type="ECO:0000256" key="1">
    <source>
        <dbReference type="ARBA" id="ARBA00022723"/>
    </source>
</evidence>
<name>A0ABS9KXD5_9BACT</name>
<organism evidence="6 7">
    <name type="scientific">Terrimonas ginsenosidimutans</name>
    <dbReference type="NCBI Taxonomy" id="2908004"/>
    <lineage>
        <taxon>Bacteria</taxon>
        <taxon>Pseudomonadati</taxon>
        <taxon>Bacteroidota</taxon>
        <taxon>Chitinophagia</taxon>
        <taxon>Chitinophagales</taxon>
        <taxon>Chitinophagaceae</taxon>
        <taxon>Terrimonas</taxon>
    </lineage>
</organism>